<protein>
    <submittedName>
        <fullName evidence="1">7813_t:CDS:1</fullName>
    </submittedName>
</protein>
<evidence type="ECO:0000313" key="1">
    <source>
        <dbReference type="EMBL" id="CAG8711529.1"/>
    </source>
</evidence>
<dbReference type="Proteomes" id="UP000789375">
    <property type="component" value="Unassembled WGS sequence"/>
</dbReference>
<proteinExistence type="predicted"/>
<dbReference type="EMBL" id="CAJVPP010010717">
    <property type="protein sequence ID" value="CAG8711529.1"/>
    <property type="molecule type" value="Genomic_DNA"/>
</dbReference>
<organism evidence="1 2">
    <name type="scientific">Funneliformis mosseae</name>
    <name type="common">Endomycorrhizal fungus</name>
    <name type="synonym">Glomus mosseae</name>
    <dbReference type="NCBI Taxonomy" id="27381"/>
    <lineage>
        <taxon>Eukaryota</taxon>
        <taxon>Fungi</taxon>
        <taxon>Fungi incertae sedis</taxon>
        <taxon>Mucoromycota</taxon>
        <taxon>Glomeromycotina</taxon>
        <taxon>Glomeromycetes</taxon>
        <taxon>Glomerales</taxon>
        <taxon>Glomeraceae</taxon>
        <taxon>Funneliformis</taxon>
    </lineage>
</organism>
<comment type="caution">
    <text evidence="1">The sequence shown here is derived from an EMBL/GenBank/DDBJ whole genome shotgun (WGS) entry which is preliminary data.</text>
</comment>
<accession>A0A9N9HXU4</accession>
<evidence type="ECO:0000313" key="2">
    <source>
        <dbReference type="Proteomes" id="UP000789375"/>
    </source>
</evidence>
<name>A0A9N9HXU4_FUNMO</name>
<dbReference type="AlphaFoldDB" id="A0A9N9HXU4"/>
<keyword evidence="2" id="KW-1185">Reference proteome</keyword>
<reference evidence="1" key="1">
    <citation type="submission" date="2021-06" db="EMBL/GenBank/DDBJ databases">
        <authorList>
            <person name="Kallberg Y."/>
            <person name="Tangrot J."/>
            <person name="Rosling A."/>
        </authorList>
    </citation>
    <scope>NUCLEOTIDE SEQUENCE</scope>
    <source>
        <strain evidence="1">87-6 pot B 2015</strain>
    </source>
</reference>
<sequence>TTPNFVPHKSWYYSYVIKRQISSIAPVIVNHGEDTNKHQETTRQFIIPENQAWSCLSIGQKIGRESLITSSCNENRFKLHSAKGADLEWPLRKHPKEKRKAKEAS</sequence>
<gene>
    <name evidence="1" type="ORF">FMOSSE_LOCUS14357</name>
</gene>
<feature type="non-terminal residue" evidence="1">
    <location>
        <position position="1"/>
    </location>
</feature>